<dbReference type="Gene3D" id="3.40.250.10">
    <property type="entry name" value="Rhodanese-like domain"/>
    <property type="match status" value="1"/>
</dbReference>
<organism evidence="2">
    <name type="scientific">bioreactor metagenome</name>
    <dbReference type="NCBI Taxonomy" id="1076179"/>
    <lineage>
        <taxon>unclassified sequences</taxon>
        <taxon>metagenomes</taxon>
        <taxon>ecological metagenomes</taxon>
    </lineage>
</organism>
<proteinExistence type="predicted"/>
<reference evidence="2" key="1">
    <citation type="submission" date="2019-08" db="EMBL/GenBank/DDBJ databases">
        <authorList>
            <person name="Kucharzyk K."/>
            <person name="Murdoch R.W."/>
            <person name="Higgins S."/>
            <person name="Loffler F."/>
        </authorList>
    </citation>
    <scope>NUCLEOTIDE SEQUENCE</scope>
</reference>
<dbReference type="EC" id="2.8.1.-" evidence="2"/>
<name>A0A645IAX6_9ZZZZ</name>
<dbReference type="AlphaFoldDB" id="A0A645IAX6"/>
<dbReference type="EMBL" id="VSSQ01103792">
    <property type="protein sequence ID" value="MPN44573.1"/>
    <property type="molecule type" value="Genomic_DNA"/>
</dbReference>
<gene>
    <name evidence="2" type="ORF">SDC9_192138</name>
</gene>
<dbReference type="Pfam" id="PF00581">
    <property type="entry name" value="Rhodanese"/>
    <property type="match status" value="1"/>
</dbReference>
<dbReference type="SMART" id="SM00450">
    <property type="entry name" value="RHOD"/>
    <property type="match status" value="1"/>
</dbReference>
<dbReference type="PROSITE" id="PS50206">
    <property type="entry name" value="RHODANESE_3"/>
    <property type="match status" value="1"/>
</dbReference>
<comment type="caution">
    <text evidence="2">The sequence shown here is derived from an EMBL/GenBank/DDBJ whole genome shotgun (WGS) entry which is preliminary data.</text>
</comment>
<dbReference type="InterPro" id="IPR001763">
    <property type="entry name" value="Rhodanese-like_dom"/>
</dbReference>
<dbReference type="InterPro" id="IPR036873">
    <property type="entry name" value="Rhodanese-like_dom_sf"/>
</dbReference>
<evidence type="ECO:0000259" key="1">
    <source>
        <dbReference type="PROSITE" id="PS50206"/>
    </source>
</evidence>
<dbReference type="InterPro" id="IPR050229">
    <property type="entry name" value="GlpE_sulfurtransferase"/>
</dbReference>
<dbReference type="PANTHER" id="PTHR43031:SF1">
    <property type="entry name" value="PYRIDINE NUCLEOTIDE-DISULPHIDE OXIDOREDUCTASE"/>
    <property type="match status" value="1"/>
</dbReference>
<dbReference type="PANTHER" id="PTHR43031">
    <property type="entry name" value="FAD-DEPENDENT OXIDOREDUCTASE"/>
    <property type="match status" value="1"/>
</dbReference>
<accession>A0A645IAX6</accession>
<dbReference type="GO" id="GO:0016740">
    <property type="term" value="F:transferase activity"/>
    <property type="evidence" value="ECO:0007669"/>
    <property type="project" value="UniProtKB-KW"/>
</dbReference>
<feature type="domain" description="Rhodanese" evidence="1">
    <location>
        <begin position="15"/>
        <end position="107"/>
    </location>
</feature>
<evidence type="ECO:0000313" key="2">
    <source>
        <dbReference type="EMBL" id="MPN44573.1"/>
    </source>
</evidence>
<keyword evidence="2" id="KW-0808">Transferase</keyword>
<dbReference type="SUPFAM" id="SSF52821">
    <property type="entry name" value="Rhodanese/Cell cycle control phosphatase"/>
    <property type="match status" value="1"/>
</dbReference>
<sequence length="129" mass="14290">MNIKEISANQANELLTESAMLLDVREEDEIQQEAFVHDEVLNIPFSIFDENYDELPKDRKIVVACHLGIRSLRVAQFLVIQGWDEANIFSLEGGIEAWQQAGLPVKTAPRTFSFAKPASSCGCGSDGCC</sequence>
<protein>
    <submittedName>
        <fullName evidence="2">Sulfurtransferase</fullName>
        <ecNumber evidence="2">2.8.1.-</ecNumber>
    </submittedName>
</protein>